<dbReference type="OrthoDB" id="498125at2759"/>
<dbReference type="Proteomes" id="UP001152320">
    <property type="component" value="Chromosome 6"/>
</dbReference>
<name>A0A9Q1HCI2_HOLLE</name>
<evidence type="ECO:0000313" key="1">
    <source>
        <dbReference type="EMBL" id="KAJ8040246.1"/>
    </source>
</evidence>
<organism evidence="1 2">
    <name type="scientific">Holothuria leucospilota</name>
    <name type="common">Black long sea cucumber</name>
    <name type="synonym">Mertensiothuria leucospilota</name>
    <dbReference type="NCBI Taxonomy" id="206669"/>
    <lineage>
        <taxon>Eukaryota</taxon>
        <taxon>Metazoa</taxon>
        <taxon>Echinodermata</taxon>
        <taxon>Eleutherozoa</taxon>
        <taxon>Echinozoa</taxon>
        <taxon>Holothuroidea</taxon>
        <taxon>Aspidochirotacea</taxon>
        <taxon>Aspidochirotida</taxon>
        <taxon>Holothuriidae</taxon>
        <taxon>Holothuria</taxon>
    </lineage>
</organism>
<comment type="caution">
    <text evidence="1">The sequence shown here is derived from an EMBL/GenBank/DDBJ whole genome shotgun (WGS) entry which is preliminary data.</text>
</comment>
<gene>
    <name evidence="1" type="ORF">HOLleu_14480</name>
</gene>
<accession>A0A9Q1HCI2</accession>
<proteinExistence type="predicted"/>
<sequence length="65" mass="7774">MHSYDLIDIWRELSSHQGFSWSLNITPCIHRRLDYFLRSIFLLKFTSNCFISPESNPITLWLICP</sequence>
<protein>
    <submittedName>
        <fullName evidence="1">Uncharacterized protein</fullName>
    </submittedName>
</protein>
<evidence type="ECO:0000313" key="2">
    <source>
        <dbReference type="Proteomes" id="UP001152320"/>
    </source>
</evidence>
<keyword evidence="2" id="KW-1185">Reference proteome</keyword>
<dbReference type="AlphaFoldDB" id="A0A9Q1HCI2"/>
<reference evidence="1" key="1">
    <citation type="submission" date="2021-10" db="EMBL/GenBank/DDBJ databases">
        <title>Tropical sea cucumber genome reveals ecological adaptation and Cuvierian tubules defense mechanism.</title>
        <authorList>
            <person name="Chen T."/>
        </authorList>
    </citation>
    <scope>NUCLEOTIDE SEQUENCE</scope>
    <source>
        <strain evidence="1">Nanhai2018</strain>
        <tissue evidence="1">Muscle</tissue>
    </source>
</reference>
<dbReference type="EMBL" id="JAIZAY010000006">
    <property type="protein sequence ID" value="KAJ8040246.1"/>
    <property type="molecule type" value="Genomic_DNA"/>
</dbReference>